<dbReference type="Proteomes" id="UP000215127">
    <property type="component" value="Chromosome 2"/>
</dbReference>
<organism evidence="3 4">
    <name type="scientific">Zymoseptoria tritici (strain ST99CH_3D7)</name>
    <dbReference type="NCBI Taxonomy" id="1276538"/>
    <lineage>
        <taxon>Eukaryota</taxon>
        <taxon>Fungi</taxon>
        <taxon>Dikarya</taxon>
        <taxon>Ascomycota</taxon>
        <taxon>Pezizomycotina</taxon>
        <taxon>Dothideomycetes</taxon>
        <taxon>Dothideomycetidae</taxon>
        <taxon>Mycosphaerellales</taxon>
        <taxon>Mycosphaerellaceae</taxon>
        <taxon>Zymoseptoria</taxon>
    </lineage>
</organism>
<feature type="signal peptide" evidence="2">
    <location>
        <begin position="1"/>
        <end position="19"/>
    </location>
</feature>
<evidence type="ECO:0000256" key="1">
    <source>
        <dbReference type="SAM" id="MobiDB-lite"/>
    </source>
</evidence>
<name>A0A1X7RLK3_ZYMT9</name>
<protein>
    <recommendedName>
        <fullName evidence="5">Hydrophobin</fullName>
    </recommendedName>
</protein>
<reference evidence="3 4" key="1">
    <citation type="submission" date="2016-06" db="EMBL/GenBank/DDBJ databases">
        <authorList>
            <person name="Kjaerup R.B."/>
            <person name="Dalgaard T.S."/>
            <person name="Juul-Madsen H.R."/>
        </authorList>
    </citation>
    <scope>NUCLEOTIDE SEQUENCE [LARGE SCALE GENOMIC DNA]</scope>
</reference>
<dbReference type="AlphaFoldDB" id="A0A1X7RLK3"/>
<keyword evidence="2" id="KW-0732">Signal</keyword>
<feature type="region of interest" description="Disordered" evidence="1">
    <location>
        <begin position="67"/>
        <end position="87"/>
    </location>
</feature>
<accession>A0A1X7RLK3</accession>
<sequence length="96" mass="10205">MKAATLIAALFAIADHVMADDICCVSNYDPSQGRCAVGIPACCDGRIRKHPKCATATLGEIFFQPRDQTGPVPGGGNPSQCTPGGRQGEWWCVHYP</sequence>
<evidence type="ECO:0008006" key="5">
    <source>
        <dbReference type="Google" id="ProtNLM"/>
    </source>
</evidence>
<evidence type="ECO:0000256" key="2">
    <source>
        <dbReference type="SAM" id="SignalP"/>
    </source>
</evidence>
<keyword evidence="4" id="KW-1185">Reference proteome</keyword>
<proteinExistence type="predicted"/>
<evidence type="ECO:0000313" key="3">
    <source>
        <dbReference type="EMBL" id="SMQ48296.1"/>
    </source>
</evidence>
<gene>
    <name evidence="3" type="ORF">ZT3D7_G3445</name>
</gene>
<dbReference type="EMBL" id="LT853693">
    <property type="protein sequence ID" value="SMQ48296.1"/>
    <property type="molecule type" value="Genomic_DNA"/>
</dbReference>
<feature type="chain" id="PRO_5012417357" description="Hydrophobin" evidence="2">
    <location>
        <begin position="20"/>
        <end position="96"/>
    </location>
</feature>
<evidence type="ECO:0000313" key="4">
    <source>
        <dbReference type="Proteomes" id="UP000215127"/>
    </source>
</evidence>